<dbReference type="PROSITE" id="PS51257">
    <property type="entry name" value="PROKAR_LIPOPROTEIN"/>
    <property type="match status" value="1"/>
</dbReference>
<comment type="caution">
    <text evidence="1">The sequence shown here is derived from an EMBL/GenBank/DDBJ whole genome shotgun (WGS) entry which is preliminary data.</text>
</comment>
<proteinExistence type="predicted"/>
<gene>
    <name evidence="1" type="ORF">DVR12_05995</name>
</gene>
<evidence type="ECO:0000313" key="2">
    <source>
        <dbReference type="Proteomes" id="UP000260644"/>
    </source>
</evidence>
<name>A0A3E1YEN0_9BACT</name>
<dbReference type="EMBL" id="QPMM01000002">
    <property type="protein sequence ID" value="RFS24747.1"/>
    <property type="molecule type" value="Genomic_DNA"/>
</dbReference>
<accession>A0A3E1YEN0</accession>
<dbReference type="Proteomes" id="UP000260644">
    <property type="component" value="Unassembled WGS sequence"/>
</dbReference>
<sequence length="282" mass="33131">MKKLFLPLLIVGTFTFGCKKKNDVKVDDPPKDNTECQHAYLPVLIEADNYKLDSIIYNNDQTVARWYFMKMLGDWQYTYDFSYNAEGKCNVITETVLAAGRKKNIYSFTYTNNHVNVTRRNSNGEVVRSLEFTMNDKGQVILCGSKDTVYTQSDRNVNYTELKYNNNNIEEWIDYDYTKWENGDENLYTTLYTMKYDDKPSLFNRLFAKNPVLQMLFMIIRPTELYTFAKNNVTDITIVTEWLGHTDTTKLPINNVFDNNTGMLSARKIGIDDMYRFYIKKF</sequence>
<dbReference type="OrthoDB" id="647147at2"/>
<evidence type="ECO:0000313" key="1">
    <source>
        <dbReference type="EMBL" id="RFS24747.1"/>
    </source>
</evidence>
<protein>
    <recommendedName>
        <fullName evidence="3">DUF4595 domain-containing protein</fullName>
    </recommendedName>
</protein>
<evidence type="ECO:0008006" key="3">
    <source>
        <dbReference type="Google" id="ProtNLM"/>
    </source>
</evidence>
<keyword evidence="2" id="KW-1185">Reference proteome</keyword>
<dbReference type="RefSeq" id="WP_116974624.1">
    <property type="nucleotide sequence ID" value="NZ_QPMM01000002.1"/>
</dbReference>
<dbReference type="AlphaFoldDB" id="A0A3E1YEN0"/>
<reference evidence="1 2" key="1">
    <citation type="submission" date="2018-07" db="EMBL/GenBank/DDBJ databases">
        <title>Chitinophaga K2CV101002-2 sp. nov., isolated from a monsoon evergreen broad-leaved forest soil.</title>
        <authorList>
            <person name="Lv Y."/>
        </authorList>
    </citation>
    <scope>NUCLEOTIDE SEQUENCE [LARGE SCALE GENOMIC DNA]</scope>
    <source>
        <strain evidence="1 2">GDMCC 1.1288</strain>
    </source>
</reference>
<organism evidence="1 2">
    <name type="scientific">Chitinophaga silvatica</name>
    <dbReference type="NCBI Taxonomy" id="2282649"/>
    <lineage>
        <taxon>Bacteria</taxon>
        <taxon>Pseudomonadati</taxon>
        <taxon>Bacteroidota</taxon>
        <taxon>Chitinophagia</taxon>
        <taxon>Chitinophagales</taxon>
        <taxon>Chitinophagaceae</taxon>
        <taxon>Chitinophaga</taxon>
    </lineage>
</organism>